<gene>
    <name evidence="1" type="ORF">PMIN01_02417</name>
</gene>
<evidence type="ECO:0000313" key="2">
    <source>
        <dbReference type="Proteomes" id="UP000756921"/>
    </source>
</evidence>
<sequence length="92" mass="10169">MPQSRHVVYPCVPHLAARRRNANPCGEASKQASKQLLMAEEHRPASLNQCISPAAVLLTQHQVVFHPAYVVTHPLCVLCTPVLDTSQHIRQA</sequence>
<dbReference type="EMBL" id="WJXW01000002">
    <property type="protein sequence ID" value="KAF9739783.1"/>
    <property type="molecule type" value="Genomic_DNA"/>
</dbReference>
<organism evidence="1 2">
    <name type="scientific">Paraphaeosphaeria minitans</name>
    <dbReference type="NCBI Taxonomy" id="565426"/>
    <lineage>
        <taxon>Eukaryota</taxon>
        <taxon>Fungi</taxon>
        <taxon>Dikarya</taxon>
        <taxon>Ascomycota</taxon>
        <taxon>Pezizomycotina</taxon>
        <taxon>Dothideomycetes</taxon>
        <taxon>Pleosporomycetidae</taxon>
        <taxon>Pleosporales</taxon>
        <taxon>Massarineae</taxon>
        <taxon>Didymosphaeriaceae</taxon>
        <taxon>Paraphaeosphaeria</taxon>
    </lineage>
</organism>
<dbReference type="Proteomes" id="UP000756921">
    <property type="component" value="Unassembled WGS sequence"/>
</dbReference>
<keyword evidence="2" id="KW-1185">Reference proteome</keyword>
<accession>A0A9P6GR94</accession>
<comment type="caution">
    <text evidence="1">The sequence shown here is derived from an EMBL/GenBank/DDBJ whole genome shotgun (WGS) entry which is preliminary data.</text>
</comment>
<dbReference type="AlphaFoldDB" id="A0A9P6GR94"/>
<evidence type="ECO:0000313" key="1">
    <source>
        <dbReference type="EMBL" id="KAF9739783.1"/>
    </source>
</evidence>
<protein>
    <submittedName>
        <fullName evidence="1">Uncharacterized protein</fullName>
    </submittedName>
</protein>
<name>A0A9P6GR94_9PLEO</name>
<proteinExistence type="predicted"/>
<reference evidence="1" key="1">
    <citation type="journal article" date="2020" name="Mol. Plant Microbe Interact.">
        <title>Genome Sequence of the Biocontrol Agent Coniothyrium minitans strain Conio (IMI 134523).</title>
        <authorList>
            <person name="Patel D."/>
            <person name="Shittu T.A."/>
            <person name="Baroncelli R."/>
            <person name="Muthumeenakshi S."/>
            <person name="Osborne T.H."/>
            <person name="Janganan T.K."/>
            <person name="Sreenivasaprasad S."/>
        </authorList>
    </citation>
    <scope>NUCLEOTIDE SEQUENCE</scope>
    <source>
        <strain evidence="1">Conio</strain>
    </source>
</reference>